<evidence type="ECO:0000256" key="2">
    <source>
        <dbReference type="ARBA" id="ARBA00022741"/>
    </source>
</evidence>
<feature type="domain" description="ABC transporter" evidence="4">
    <location>
        <begin position="8"/>
        <end position="240"/>
    </location>
</feature>
<evidence type="ECO:0000256" key="1">
    <source>
        <dbReference type="ARBA" id="ARBA00022448"/>
    </source>
</evidence>
<name>A0A537JA50_9BACT</name>
<dbReference type="PANTHER" id="PTHR45772:SF10">
    <property type="entry name" value="LIPOPOLYSACCHARIDE EXPORT SYSTEM ATP-BINDING PROTEIN LPTB"/>
    <property type="match status" value="1"/>
</dbReference>
<dbReference type="EMBL" id="VBAO01000225">
    <property type="protein sequence ID" value="TMI80375.1"/>
    <property type="molecule type" value="Genomic_DNA"/>
</dbReference>
<dbReference type="Gene3D" id="3.40.50.300">
    <property type="entry name" value="P-loop containing nucleotide triphosphate hydrolases"/>
    <property type="match status" value="1"/>
</dbReference>
<dbReference type="GO" id="GO:0005524">
    <property type="term" value="F:ATP binding"/>
    <property type="evidence" value="ECO:0007669"/>
    <property type="project" value="UniProtKB-KW"/>
</dbReference>
<accession>A0A537JA50</accession>
<dbReference type="InterPro" id="IPR017871">
    <property type="entry name" value="ABC_transporter-like_CS"/>
</dbReference>
<dbReference type="InterPro" id="IPR003439">
    <property type="entry name" value="ABC_transporter-like_ATP-bd"/>
</dbReference>
<protein>
    <submittedName>
        <fullName evidence="5">LPS export ABC transporter ATP-binding protein</fullName>
    </submittedName>
</protein>
<evidence type="ECO:0000313" key="5">
    <source>
        <dbReference type="EMBL" id="TMI80375.1"/>
    </source>
</evidence>
<dbReference type="PROSITE" id="PS50893">
    <property type="entry name" value="ABC_TRANSPORTER_2"/>
    <property type="match status" value="1"/>
</dbReference>
<dbReference type="SMART" id="SM00382">
    <property type="entry name" value="AAA"/>
    <property type="match status" value="1"/>
</dbReference>
<dbReference type="Pfam" id="PF00005">
    <property type="entry name" value="ABC_tran"/>
    <property type="match status" value="1"/>
</dbReference>
<keyword evidence="1" id="KW-0813">Transport</keyword>
<keyword evidence="2" id="KW-0547">Nucleotide-binding</keyword>
<proteinExistence type="predicted"/>
<dbReference type="GO" id="GO:0055085">
    <property type="term" value="P:transmembrane transport"/>
    <property type="evidence" value="ECO:0007669"/>
    <property type="project" value="InterPro"/>
</dbReference>
<dbReference type="Proteomes" id="UP000320048">
    <property type="component" value="Unassembled WGS sequence"/>
</dbReference>
<sequence>MEPPRAMLSAKGLAKRYGGRRVVDDVSIEVSPREIVGLLGHNGAGKTTTFYMIVGLVRADAGEVWIGSRRVTDEPVNVRVRAGLGYLAQEPSVFRRLTVEENILMVLEQARVSSEVRRQRTDRLLEEFGLAAVRRQPAWTLSGGERRRVEIARALSLEPTFLLLDEPFTGIDPRSVQELQRTIRYLRERGLGLVITDHNVRDTLAITDRVEIIHEGRILLSGKPGELLKSAEARRLYLGEGFRL</sequence>
<dbReference type="GO" id="GO:0016887">
    <property type="term" value="F:ATP hydrolysis activity"/>
    <property type="evidence" value="ECO:0007669"/>
    <property type="project" value="InterPro"/>
</dbReference>
<dbReference type="InterPro" id="IPR027417">
    <property type="entry name" value="P-loop_NTPase"/>
</dbReference>
<evidence type="ECO:0000259" key="4">
    <source>
        <dbReference type="PROSITE" id="PS50893"/>
    </source>
</evidence>
<evidence type="ECO:0000256" key="3">
    <source>
        <dbReference type="ARBA" id="ARBA00022840"/>
    </source>
</evidence>
<dbReference type="InterPro" id="IPR051120">
    <property type="entry name" value="ABC_AA/LPS_Transport"/>
</dbReference>
<comment type="caution">
    <text evidence="5">The sequence shown here is derived from an EMBL/GenBank/DDBJ whole genome shotgun (WGS) entry which is preliminary data.</text>
</comment>
<organism evidence="5 6">
    <name type="scientific">Candidatus Segetimicrobium genomatis</name>
    <dbReference type="NCBI Taxonomy" id="2569760"/>
    <lineage>
        <taxon>Bacteria</taxon>
        <taxon>Bacillati</taxon>
        <taxon>Candidatus Sysuimicrobiota</taxon>
        <taxon>Candidatus Sysuimicrobiia</taxon>
        <taxon>Candidatus Sysuimicrobiales</taxon>
        <taxon>Candidatus Segetimicrobiaceae</taxon>
        <taxon>Candidatus Segetimicrobium</taxon>
    </lineage>
</organism>
<dbReference type="SUPFAM" id="SSF52540">
    <property type="entry name" value="P-loop containing nucleoside triphosphate hydrolases"/>
    <property type="match status" value="1"/>
</dbReference>
<dbReference type="AlphaFoldDB" id="A0A537JA50"/>
<keyword evidence="3 5" id="KW-0067">ATP-binding</keyword>
<dbReference type="InterPro" id="IPR003593">
    <property type="entry name" value="AAA+_ATPase"/>
</dbReference>
<dbReference type="PROSITE" id="PS00211">
    <property type="entry name" value="ABC_TRANSPORTER_1"/>
    <property type="match status" value="1"/>
</dbReference>
<gene>
    <name evidence="5" type="primary">lptB</name>
    <name evidence="5" type="ORF">E6H04_08750</name>
</gene>
<dbReference type="PANTHER" id="PTHR45772">
    <property type="entry name" value="CONSERVED COMPONENT OF ABC TRANSPORTER FOR NATURAL AMINO ACIDS-RELATED"/>
    <property type="match status" value="1"/>
</dbReference>
<dbReference type="CDD" id="cd03218">
    <property type="entry name" value="ABC_YhbG"/>
    <property type="match status" value="1"/>
</dbReference>
<dbReference type="InterPro" id="IPR030921">
    <property type="entry name" value="LPS_export_LptB"/>
</dbReference>
<dbReference type="GO" id="GO:0043190">
    <property type="term" value="C:ATP-binding cassette (ABC) transporter complex"/>
    <property type="evidence" value="ECO:0007669"/>
    <property type="project" value="InterPro"/>
</dbReference>
<dbReference type="NCBIfam" id="TIGR04406">
    <property type="entry name" value="LPS_export_lptB"/>
    <property type="match status" value="1"/>
</dbReference>
<reference evidence="5 6" key="1">
    <citation type="journal article" date="2019" name="Nat. Microbiol.">
        <title>Mediterranean grassland soil C-N compound turnover is dependent on rainfall and depth, and is mediated by genomically divergent microorganisms.</title>
        <authorList>
            <person name="Diamond S."/>
            <person name="Andeer P.F."/>
            <person name="Li Z."/>
            <person name="Crits-Christoph A."/>
            <person name="Burstein D."/>
            <person name="Anantharaman K."/>
            <person name="Lane K.R."/>
            <person name="Thomas B.C."/>
            <person name="Pan C."/>
            <person name="Northen T.R."/>
            <person name="Banfield J.F."/>
        </authorList>
    </citation>
    <scope>NUCLEOTIDE SEQUENCE [LARGE SCALE GENOMIC DNA]</scope>
    <source>
        <strain evidence="5">NP_7</strain>
    </source>
</reference>
<evidence type="ECO:0000313" key="6">
    <source>
        <dbReference type="Proteomes" id="UP000320048"/>
    </source>
</evidence>